<dbReference type="AlphaFoldDB" id="A0AAD9NAX8"/>
<keyword evidence="2" id="KW-1185">Reference proteome</keyword>
<comment type="caution">
    <text evidence="1">The sequence shown here is derived from an EMBL/GenBank/DDBJ whole genome shotgun (WGS) entry which is preliminary data.</text>
</comment>
<proteinExistence type="predicted"/>
<dbReference type="EMBL" id="JAODUO010001554">
    <property type="protein sequence ID" value="KAK2161903.1"/>
    <property type="molecule type" value="Genomic_DNA"/>
</dbReference>
<dbReference type="Proteomes" id="UP001209878">
    <property type="component" value="Unassembled WGS sequence"/>
</dbReference>
<evidence type="ECO:0000313" key="1">
    <source>
        <dbReference type="EMBL" id="KAK2161903.1"/>
    </source>
</evidence>
<organism evidence="1 2">
    <name type="scientific">Ridgeia piscesae</name>
    <name type="common">Tubeworm</name>
    <dbReference type="NCBI Taxonomy" id="27915"/>
    <lineage>
        <taxon>Eukaryota</taxon>
        <taxon>Metazoa</taxon>
        <taxon>Spiralia</taxon>
        <taxon>Lophotrochozoa</taxon>
        <taxon>Annelida</taxon>
        <taxon>Polychaeta</taxon>
        <taxon>Sedentaria</taxon>
        <taxon>Canalipalpata</taxon>
        <taxon>Sabellida</taxon>
        <taxon>Siboglinidae</taxon>
        <taxon>Ridgeia</taxon>
    </lineage>
</organism>
<name>A0AAD9NAX8_RIDPI</name>
<protein>
    <submittedName>
        <fullName evidence="1">Uncharacterized protein</fullName>
    </submittedName>
</protein>
<reference evidence="1" key="1">
    <citation type="journal article" date="2023" name="Mol. Biol. Evol.">
        <title>Third-Generation Sequencing Reveals the Adaptive Role of the Epigenome in Three Deep-Sea Polychaetes.</title>
        <authorList>
            <person name="Perez M."/>
            <person name="Aroh O."/>
            <person name="Sun Y."/>
            <person name="Lan Y."/>
            <person name="Juniper S.K."/>
            <person name="Young C.R."/>
            <person name="Angers B."/>
            <person name="Qian P.Y."/>
        </authorList>
    </citation>
    <scope>NUCLEOTIDE SEQUENCE</scope>
    <source>
        <strain evidence="1">R07B-5</strain>
    </source>
</reference>
<gene>
    <name evidence="1" type="ORF">NP493_1554g00020</name>
</gene>
<sequence length="105" mass="12051">MAVSLWTINGEEDIEIAVYSIRIKFANVLGSSIYFPSSEEHKMRRTASAAQSLNEPAIFFRSVSVLQLYFLFFFINLLQHSKLHVLLHCCCCNCQPLPEKARVRL</sequence>
<accession>A0AAD9NAX8</accession>
<evidence type="ECO:0000313" key="2">
    <source>
        <dbReference type="Proteomes" id="UP001209878"/>
    </source>
</evidence>